<evidence type="ECO:0008006" key="4">
    <source>
        <dbReference type="Google" id="ProtNLM"/>
    </source>
</evidence>
<dbReference type="STRING" id="230819.A0A5C3KET0"/>
<evidence type="ECO:0000313" key="3">
    <source>
        <dbReference type="Proteomes" id="UP000307440"/>
    </source>
</evidence>
<accession>A0A5C3KET0</accession>
<organism evidence="2 3">
    <name type="scientific">Coprinopsis marcescibilis</name>
    <name type="common">Agaric fungus</name>
    <name type="synonym">Psathyrella marcescibilis</name>
    <dbReference type="NCBI Taxonomy" id="230819"/>
    <lineage>
        <taxon>Eukaryota</taxon>
        <taxon>Fungi</taxon>
        <taxon>Dikarya</taxon>
        <taxon>Basidiomycota</taxon>
        <taxon>Agaricomycotina</taxon>
        <taxon>Agaricomycetes</taxon>
        <taxon>Agaricomycetidae</taxon>
        <taxon>Agaricales</taxon>
        <taxon>Agaricineae</taxon>
        <taxon>Psathyrellaceae</taxon>
        <taxon>Coprinopsis</taxon>
    </lineage>
</organism>
<dbReference type="OrthoDB" id="1393670at2759"/>
<keyword evidence="1" id="KW-0732">Signal</keyword>
<reference evidence="2 3" key="1">
    <citation type="journal article" date="2019" name="Nat. Ecol. Evol.">
        <title>Megaphylogeny resolves global patterns of mushroom evolution.</title>
        <authorList>
            <person name="Varga T."/>
            <person name="Krizsan K."/>
            <person name="Foldi C."/>
            <person name="Dima B."/>
            <person name="Sanchez-Garcia M."/>
            <person name="Sanchez-Ramirez S."/>
            <person name="Szollosi G.J."/>
            <person name="Szarkandi J.G."/>
            <person name="Papp V."/>
            <person name="Albert L."/>
            <person name="Andreopoulos W."/>
            <person name="Angelini C."/>
            <person name="Antonin V."/>
            <person name="Barry K.W."/>
            <person name="Bougher N.L."/>
            <person name="Buchanan P."/>
            <person name="Buyck B."/>
            <person name="Bense V."/>
            <person name="Catcheside P."/>
            <person name="Chovatia M."/>
            <person name="Cooper J."/>
            <person name="Damon W."/>
            <person name="Desjardin D."/>
            <person name="Finy P."/>
            <person name="Geml J."/>
            <person name="Haridas S."/>
            <person name="Hughes K."/>
            <person name="Justo A."/>
            <person name="Karasinski D."/>
            <person name="Kautmanova I."/>
            <person name="Kiss B."/>
            <person name="Kocsube S."/>
            <person name="Kotiranta H."/>
            <person name="LaButti K.M."/>
            <person name="Lechner B.E."/>
            <person name="Liimatainen K."/>
            <person name="Lipzen A."/>
            <person name="Lukacs Z."/>
            <person name="Mihaltcheva S."/>
            <person name="Morgado L.N."/>
            <person name="Niskanen T."/>
            <person name="Noordeloos M.E."/>
            <person name="Ohm R.A."/>
            <person name="Ortiz-Santana B."/>
            <person name="Ovrebo C."/>
            <person name="Racz N."/>
            <person name="Riley R."/>
            <person name="Savchenko A."/>
            <person name="Shiryaev A."/>
            <person name="Soop K."/>
            <person name="Spirin V."/>
            <person name="Szebenyi C."/>
            <person name="Tomsovsky M."/>
            <person name="Tulloss R.E."/>
            <person name="Uehling J."/>
            <person name="Grigoriev I.V."/>
            <person name="Vagvolgyi C."/>
            <person name="Papp T."/>
            <person name="Martin F.M."/>
            <person name="Miettinen O."/>
            <person name="Hibbett D.S."/>
            <person name="Nagy L.G."/>
        </authorList>
    </citation>
    <scope>NUCLEOTIDE SEQUENCE [LARGE SCALE GENOMIC DNA]</scope>
    <source>
        <strain evidence="2 3">CBS 121175</strain>
    </source>
</reference>
<evidence type="ECO:0000256" key="1">
    <source>
        <dbReference type="SAM" id="SignalP"/>
    </source>
</evidence>
<dbReference type="Proteomes" id="UP000307440">
    <property type="component" value="Unassembled WGS sequence"/>
</dbReference>
<dbReference type="EMBL" id="ML210398">
    <property type="protein sequence ID" value="TFK18478.1"/>
    <property type="molecule type" value="Genomic_DNA"/>
</dbReference>
<dbReference type="AlphaFoldDB" id="A0A5C3KET0"/>
<feature type="signal peptide" evidence="1">
    <location>
        <begin position="1"/>
        <end position="23"/>
    </location>
</feature>
<keyword evidence="3" id="KW-1185">Reference proteome</keyword>
<protein>
    <recommendedName>
        <fullName evidence="4">Dienelactone hydrolase domain-containing protein</fullName>
    </recommendedName>
</protein>
<evidence type="ECO:0000313" key="2">
    <source>
        <dbReference type="EMBL" id="TFK18478.1"/>
    </source>
</evidence>
<sequence>MPQSHCTIMRLFTVLLALPLAFAFPSTSPNPKRSTSPILATDINKDCINKPNHLLAPPAPRGKNITLADVPTYVVTPPVPPGSPGLPGPPITITPRPPKVILFLSDVYSPFDINNQLVQDGFAAAGFHVLGLDYFYGDPISKHEGASNEELMAWLAKSRAQCRKFPNCPIGGVGRSSQGIPKSRLSSA</sequence>
<feature type="chain" id="PRO_5022682530" description="Dienelactone hydrolase domain-containing protein" evidence="1">
    <location>
        <begin position="24"/>
        <end position="188"/>
    </location>
</feature>
<name>A0A5C3KET0_COPMA</name>
<gene>
    <name evidence="2" type="ORF">FA15DRAFT_253039</name>
</gene>
<proteinExistence type="predicted"/>